<dbReference type="SUPFAM" id="SSF51905">
    <property type="entry name" value="FAD/NAD(P)-binding domain"/>
    <property type="match status" value="1"/>
</dbReference>
<feature type="domain" description="FAD-binding" evidence="2">
    <location>
        <begin position="8"/>
        <end position="358"/>
    </location>
</feature>
<keyword evidence="4" id="KW-1185">Reference proteome</keyword>
<dbReference type="Gene3D" id="3.40.30.120">
    <property type="match status" value="1"/>
</dbReference>
<organism evidence="3 4">
    <name type="scientific">Embleya hyalina</name>
    <dbReference type="NCBI Taxonomy" id="516124"/>
    <lineage>
        <taxon>Bacteria</taxon>
        <taxon>Bacillati</taxon>
        <taxon>Actinomycetota</taxon>
        <taxon>Actinomycetes</taxon>
        <taxon>Kitasatosporales</taxon>
        <taxon>Streptomycetaceae</taxon>
        <taxon>Embleya</taxon>
    </lineage>
</organism>
<dbReference type="InterPro" id="IPR050631">
    <property type="entry name" value="PheA/TfdB_FAD_monoxygenase"/>
</dbReference>
<dbReference type="Gene3D" id="3.50.50.60">
    <property type="entry name" value="FAD/NAD(P)-binding domain"/>
    <property type="match status" value="1"/>
</dbReference>
<proteinExistence type="predicted"/>
<dbReference type="PRINTS" id="PR00420">
    <property type="entry name" value="RNGMNOXGNASE"/>
</dbReference>
<dbReference type="Gene3D" id="3.30.70.2450">
    <property type="match status" value="1"/>
</dbReference>
<dbReference type="NCBIfam" id="NF004829">
    <property type="entry name" value="PRK06183.1-3"/>
    <property type="match status" value="1"/>
</dbReference>
<protein>
    <submittedName>
        <fullName evidence="3">3-(3-hydroxyphenyl)propionate hydroxylase</fullName>
    </submittedName>
</protein>
<dbReference type="RefSeq" id="WP_126637960.1">
    <property type="nucleotide sequence ID" value="NZ_BIFH01000019.1"/>
</dbReference>
<dbReference type="OrthoDB" id="8670884at2"/>
<evidence type="ECO:0000313" key="3">
    <source>
        <dbReference type="EMBL" id="GCD95852.1"/>
    </source>
</evidence>
<sequence length="542" mass="59662">MNAPSIDLDVCVVGYGPVGQTLAALLGRKGWKVGVYERWELPYPLPRAGHVDDEIVRVLQSIGVADLFEVRAVPATEYDWVDGKGDLLFRIDWSKPTTSSWRSDYIFYQPDLEALLSQAAEAHENVSVHRGWEAVGLEQHEDRVEVTFRGGTQDGHGWEPNGATTTVHARYVVGADGANSFVRKAAGITWDDFGFSETLSIVDVRLHEPDLKIAMPASGQMCDPERPVTLFRWLAREHARWEFMLMPGEDPAELVGEASCWSKLERWGVTPENATLIRRTLYTFNSLVAHDFVAGRAILAGDAAHLMPPFLGQGMCSGIRDAANLAWKLDLVLDGTTPDDILETYTRERRDHVREITRIAITLGAVLCETDPRKAAARDAAIRRDGPPPVPPLPALTTGFLGEADGDSGARGRLGVQGLIVHEDRVRRFDDVAGSGWTLFCADRALAEDARRVRDAASGFVGINVVYVSRAPVDFPGSYVDFDGTYDRWFASSNARAILVRPDFYTYGQANTSAEVTDLLTEMIGRLRNPLDAAPGTGRTAR</sequence>
<dbReference type="GO" id="GO:0071949">
    <property type="term" value="F:FAD binding"/>
    <property type="evidence" value="ECO:0007669"/>
    <property type="project" value="InterPro"/>
</dbReference>
<gene>
    <name evidence="3" type="primary">mhpA_2</name>
    <name evidence="3" type="ORF">EHYA_03536</name>
</gene>
<reference evidence="3 4" key="1">
    <citation type="submission" date="2018-12" db="EMBL/GenBank/DDBJ databases">
        <title>Draft genome sequence of Embleya hyalina NBRC 13850T.</title>
        <authorList>
            <person name="Komaki H."/>
            <person name="Hosoyama A."/>
            <person name="Kimura A."/>
            <person name="Ichikawa N."/>
            <person name="Tamura T."/>
        </authorList>
    </citation>
    <scope>NUCLEOTIDE SEQUENCE [LARGE SCALE GENOMIC DNA]</scope>
    <source>
        <strain evidence="3 4">NBRC 13850</strain>
    </source>
</reference>
<dbReference type="EMBL" id="BIFH01000019">
    <property type="protein sequence ID" value="GCD95852.1"/>
    <property type="molecule type" value="Genomic_DNA"/>
</dbReference>
<evidence type="ECO:0000256" key="1">
    <source>
        <dbReference type="ARBA" id="ARBA00023002"/>
    </source>
</evidence>
<dbReference type="InterPro" id="IPR036188">
    <property type="entry name" value="FAD/NAD-bd_sf"/>
</dbReference>
<dbReference type="AlphaFoldDB" id="A0A401YML3"/>
<dbReference type="Pfam" id="PF01494">
    <property type="entry name" value="FAD_binding_3"/>
    <property type="match status" value="1"/>
</dbReference>
<accession>A0A401YML3</accession>
<dbReference type="GO" id="GO:0008688">
    <property type="term" value="F:3-(3-hydroxyphenyl)propionate hydroxylase activity"/>
    <property type="evidence" value="ECO:0007669"/>
    <property type="project" value="TreeGrafter"/>
</dbReference>
<dbReference type="PANTHER" id="PTHR43476">
    <property type="entry name" value="3-(3-HYDROXY-PHENYL)PROPIONATE/3-HYDROXYCINNAMIC ACID HYDROXYLASE"/>
    <property type="match status" value="1"/>
</dbReference>
<dbReference type="GO" id="GO:0019622">
    <property type="term" value="P:3-(3-hydroxy)phenylpropionate catabolic process"/>
    <property type="evidence" value="ECO:0007669"/>
    <property type="project" value="TreeGrafter"/>
</dbReference>
<dbReference type="Proteomes" id="UP000286931">
    <property type="component" value="Unassembled WGS sequence"/>
</dbReference>
<comment type="caution">
    <text evidence="3">The sequence shown here is derived from an EMBL/GenBank/DDBJ whole genome shotgun (WGS) entry which is preliminary data.</text>
</comment>
<keyword evidence="1" id="KW-0560">Oxidoreductase</keyword>
<dbReference type="InterPro" id="IPR002938">
    <property type="entry name" value="FAD-bd"/>
</dbReference>
<evidence type="ECO:0000259" key="2">
    <source>
        <dbReference type="Pfam" id="PF01494"/>
    </source>
</evidence>
<dbReference type="PANTHER" id="PTHR43476:SF3">
    <property type="entry name" value="FAD-BINDING MONOOXYGENASE"/>
    <property type="match status" value="1"/>
</dbReference>
<evidence type="ECO:0000313" key="4">
    <source>
        <dbReference type="Proteomes" id="UP000286931"/>
    </source>
</evidence>
<name>A0A401YML3_9ACTN</name>